<dbReference type="RefSeq" id="WP_220228783.1">
    <property type="nucleotide sequence ID" value="NZ_JAICBX010000002.1"/>
</dbReference>
<dbReference type="SUPFAM" id="SSF46785">
    <property type="entry name" value="Winged helix' DNA-binding domain"/>
    <property type="match status" value="1"/>
</dbReference>
<dbReference type="SMART" id="SM00347">
    <property type="entry name" value="HTH_MARR"/>
    <property type="match status" value="1"/>
</dbReference>
<dbReference type="Proteomes" id="UP001196509">
    <property type="component" value="Unassembled WGS sequence"/>
</dbReference>
<dbReference type="PANTHER" id="PTHR33164">
    <property type="entry name" value="TRANSCRIPTIONAL REGULATOR, MARR FAMILY"/>
    <property type="match status" value="1"/>
</dbReference>
<evidence type="ECO:0000313" key="3">
    <source>
        <dbReference type="Proteomes" id="UP001196509"/>
    </source>
</evidence>
<dbReference type="Pfam" id="PF01047">
    <property type="entry name" value="MarR"/>
    <property type="match status" value="1"/>
</dbReference>
<dbReference type="GO" id="GO:0003700">
    <property type="term" value="F:DNA-binding transcription factor activity"/>
    <property type="evidence" value="ECO:0007669"/>
    <property type="project" value="InterPro"/>
</dbReference>
<reference evidence="2" key="1">
    <citation type="submission" date="2021-08" db="EMBL/GenBank/DDBJ databases">
        <title>Hoeflea bacterium WL0058 sp. nov., isolated from the sediment.</title>
        <authorList>
            <person name="Wang L."/>
            <person name="Zhang D."/>
        </authorList>
    </citation>
    <scope>NUCLEOTIDE SEQUENCE</scope>
    <source>
        <strain evidence="2">WL0058</strain>
    </source>
</reference>
<dbReference type="EMBL" id="JAICBX010000002">
    <property type="protein sequence ID" value="MBW8638131.1"/>
    <property type="molecule type" value="Genomic_DNA"/>
</dbReference>
<dbReference type="Gene3D" id="1.10.10.10">
    <property type="entry name" value="Winged helix-like DNA-binding domain superfamily/Winged helix DNA-binding domain"/>
    <property type="match status" value="1"/>
</dbReference>
<dbReference type="GO" id="GO:0006950">
    <property type="term" value="P:response to stress"/>
    <property type="evidence" value="ECO:0007669"/>
    <property type="project" value="TreeGrafter"/>
</dbReference>
<dbReference type="InterPro" id="IPR000835">
    <property type="entry name" value="HTH_MarR-typ"/>
</dbReference>
<name>A0AAE2ZNW2_9HYPH</name>
<proteinExistence type="predicted"/>
<gene>
    <name evidence="2" type="ORF">K1W69_13120</name>
</gene>
<evidence type="ECO:0000259" key="1">
    <source>
        <dbReference type="PROSITE" id="PS50995"/>
    </source>
</evidence>
<comment type="caution">
    <text evidence="2">The sequence shown here is derived from an EMBL/GenBank/DDBJ whole genome shotgun (WGS) entry which is preliminary data.</text>
</comment>
<dbReference type="AlphaFoldDB" id="A0AAE2ZNW2"/>
<accession>A0AAE2ZNW2</accession>
<dbReference type="InterPro" id="IPR036390">
    <property type="entry name" value="WH_DNA-bd_sf"/>
</dbReference>
<sequence length="145" mass="16310">MGETRQNAVWQDYVLDEQVGFIMRRASQRHLGIFASRIPELTPTQFAALAKLCELGAASQNELGRRTAMDAATIKGVIDRLRRRGLVTTVKDANDQRRLFVKATAEGEELYASCVEPARMISDETLAPLSEKERLMFLQLLSKLQ</sequence>
<keyword evidence="3" id="KW-1185">Reference proteome</keyword>
<dbReference type="PROSITE" id="PS50995">
    <property type="entry name" value="HTH_MARR_2"/>
    <property type="match status" value="1"/>
</dbReference>
<evidence type="ECO:0000313" key="2">
    <source>
        <dbReference type="EMBL" id="MBW8638131.1"/>
    </source>
</evidence>
<dbReference type="InterPro" id="IPR039422">
    <property type="entry name" value="MarR/SlyA-like"/>
</dbReference>
<dbReference type="PANTHER" id="PTHR33164:SF95">
    <property type="entry name" value="TRANSCRIPTIONAL REGULATOR"/>
    <property type="match status" value="1"/>
</dbReference>
<feature type="domain" description="HTH marR-type" evidence="1">
    <location>
        <begin position="16"/>
        <end position="145"/>
    </location>
</feature>
<protein>
    <submittedName>
        <fullName evidence="2">MarR family transcriptional regulator</fullName>
    </submittedName>
</protein>
<organism evidence="2 3">
    <name type="scientific">Flavimaribacter sediminis</name>
    <dbReference type="NCBI Taxonomy" id="2865987"/>
    <lineage>
        <taxon>Bacteria</taxon>
        <taxon>Pseudomonadati</taxon>
        <taxon>Pseudomonadota</taxon>
        <taxon>Alphaproteobacteria</taxon>
        <taxon>Hyphomicrobiales</taxon>
        <taxon>Rhizobiaceae</taxon>
        <taxon>Flavimaribacter</taxon>
    </lineage>
</organism>
<dbReference type="PRINTS" id="PR00598">
    <property type="entry name" value="HTHMARR"/>
</dbReference>
<dbReference type="InterPro" id="IPR036388">
    <property type="entry name" value="WH-like_DNA-bd_sf"/>
</dbReference>